<organism evidence="1 2">
    <name type="scientific">Flammeovirga yaeyamensis</name>
    <dbReference type="NCBI Taxonomy" id="367791"/>
    <lineage>
        <taxon>Bacteria</taxon>
        <taxon>Pseudomonadati</taxon>
        <taxon>Bacteroidota</taxon>
        <taxon>Cytophagia</taxon>
        <taxon>Cytophagales</taxon>
        <taxon>Flammeovirgaceae</taxon>
        <taxon>Flammeovirga</taxon>
    </lineage>
</organism>
<accession>A0AAX1MZ42</accession>
<sequence length="648" mass="77438">MPINFTEINNLIEEKNIFNIINLVDKLFKNHSEVNVNILKEHLNNAKHKEYIFRLLDEKYLLRKKNDFNKSDIIKKDQLKLSRIDLIFEIVKEDNLDKLENLVLQYHKQYQIESETHLNRLFSESSLFLEIKKICLDNNLIRQNVVMTNENVSKEDLLLNIKNKKSILEVRDAVLTFNKLYPITSRLELDNLFYGTQYHDYILELAALYKFYEESDLGSQDTVQNHYIPPQSDKQNSINKINTSRSEYEIKNLLYDFNEKYPLKSIDEVKTLFSKAINYDYIINCIKFYSIDKQFINQNSNHDKLITQIKVSTNKFKVEKLLNQYLSTSESFTEDELNIQFKSAFYASYISALIKEKFEKSKIIIDEQIDLDYSKIDKETLISRINTEEDINILIELLDNYVERFNIKSKQEITDNFSDGVNYEEILNILADLDIEFEEETFIETEVKPNLTSLELYSLISNEKNLNRCIEYLEEYLKKNKDSSHEMIISNFENAYYHKEIQEYLRKINYNTNPEIKEPLFKSNYLKNIYKQITNDKQLTTLTLLKIHFHDEIEFYKLDYWIEQPLFSEYFHPKLQIDIVDSFVTYQSTSKFLIEKIYDSKKLQNIDLSDKRGYGIGMKNLFFDNHFYLDETIENILFELKPLLDLKK</sequence>
<evidence type="ECO:0000313" key="1">
    <source>
        <dbReference type="EMBL" id="QWG00549.1"/>
    </source>
</evidence>
<dbReference type="EMBL" id="CP076132">
    <property type="protein sequence ID" value="QWG00549.1"/>
    <property type="molecule type" value="Genomic_DNA"/>
</dbReference>
<proteinExistence type="predicted"/>
<dbReference type="KEGG" id="fya:KMW28_12895"/>
<name>A0AAX1MZ42_9BACT</name>
<dbReference type="AlphaFoldDB" id="A0AAX1MZ42"/>
<dbReference type="Proteomes" id="UP000678679">
    <property type="component" value="Chromosome 1"/>
</dbReference>
<keyword evidence="2" id="KW-1185">Reference proteome</keyword>
<reference evidence="1 2" key="1">
    <citation type="submission" date="2021-05" db="EMBL/GenBank/DDBJ databases">
        <title>Comparative genomic studies on the polysaccharide-degrading batcterial strains of the Flammeovirga genus.</title>
        <authorList>
            <person name="Zewei F."/>
            <person name="Zheng Z."/>
            <person name="Yu L."/>
            <person name="Ruyue G."/>
            <person name="Yanhong M."/>
            <person name="Yuanyuan C."/>
            <person name="Jingyan G."/>
            <person name="Wenjun H."/>
        </authorList>
    </citation>
    <scope>NUCLEOTIDE SEQUENCE [LARGE SCALE GENOMIC DNA]</scope>
    <source>
        <strain evidence="1 2">NBRC:100898</strain>
    </source>
</reference>
<gene>
    <name evidence="1" type="ORF">KMW28_12895</name>
</gene>
<protein>
    <submittedName>
        <fullName evidence="1">Uncharacterized protein</fullName>
    </submittedName>
</protein>
<evidence type="ECO:0000313" key="2">
    <source>
        <dbReference type="Proteomes" id="UP000678679"/>
    </source>
</evidence>
<dbReference type="RefSeq" id="WP_169663059.1">
    <property type="nucleotide sequence ID" value="NZ_CP076132.1"/>
</dbReference>